<keyword evidence="3" id="KW-0731">Sigma factor</keyword>
<gene>
    <name evidence="7" type="ORF">GCM10023149_10770</name>
</gene>
<keyword evidence="2" id="KW-0805">Transcription regulation</keyword>
<evidence type="ECO:0000313" key="7">
    <source>
        <dbReference type="EMBL" id="GAA4314571.1"/>
    </source>
</evidence>
<evidence type="ECO:0000256" key="4">
    <source>
        <dbReference type="ARBA" id="ARBA00023163"/>
    </source>
</evidence>
<accession>A0ABP8G037</accession>
<evidence type="ECO:0000256" key="1">
    <source>
        <dbReference type="ARBA" id="ARBA00010641"/>
    </source>
</evidence>
<proteinExistence type="inferred from homology"/>
<evidence type="ECO:0000259" key="5">
    <source>
        <dbReference type="Pfam" id="PF04542"/>
    </source>
</evidence>
<dbReference type="NCBIfam" id="TIGR02937">
    <property type="entry name" value="sigma70-ECF"/>
    <property type="match status" value="1"/>
</dbReference>
<dbReference type="Pfam" id="PF04542">
    <property type="entry name" value="Sigma70_r2"/>
    <property type="match status" value="1"/>
</dbReference>
<evidence type="ECO:0000256" key="2">
    <source>
        <dbReference type="ARBA" id="ARBA00023015"/>
    </source>
</evidence>
<dbReference type="Gene3D" id="1.10.10.10">
    <property type="entry name" value="Winged helix-like DNA-binding domain superfamily/Winged helix DNA-binding domain"/>
    <property type="match status" value="1"/>
</dbReference>
<dbReference type="SUPFAM" id="SSF88946">
    <property type="entry name" value="Sigma2 domain of RNA polymerase sigma factors"/>
    <property type="match status" value="1"/>
</dbReference>
<dbReference type="EMBL" id="BAABFT010000002">
    <property type="protein sequence ID" value="GAA4314571.1"/>
    <property type="molecule type" value="Genomic_DNA"/>
</dbReference>
<dbReference type="InterPro" id="IPR013324">
    <property type="entry name" value="RNA_pol_sigma_r3/r4-like"/>
</dbReference>
<dbReference type="Proteomes" id="UP001500582">
    <property type="component" value="Unassembled WGS sequence"/>
</dbReference>
<sequence length="199" mass="23408">MMISCNSKSDFELTDLMKQGNVLAFTLLYKKYSGKMYANMFKMVKDEQVVEEMIQILFSRIWQQRATISYETDFSAYLYRAASNLVCDFYRKLESDKKMRAHFKSTITEEYSHIEESIYYRESKDLLEQAMACLSPQQRHVYQLCKIDGCSYKETAAQLGISPYTVKEYLCKAKYLVKAFMSKKMESVASLIVFILYLY</sequence>
<dbReference type="SUPFAM" id="SSF88659">
    <property type="entry name" value="Sigma3 and sigma4 domains of RNA polymerase sigma factors"/>
    <property type="match status" value="1"/>
</dbReference>
<evidence type="ECO:0000259" key="6">
    <source>
        <dbReference type="Pfam" id="PF08281"/>
    </source>
</evidence>
<dbReference type="InterPro" id="IPR013325">
    <property type="entry name" value="RNA_pol_sigma_r2"/>
</dbReference>
<name>A0ABP8G037_9SPHI</name>
<keyword evidence="4" id="KW-0804">Transcription</keyword>
<dbReference type="Gene3D" id="1.10.1740.10">
    <property type="match status" value="1"/>
</dbReference>
<dbReference type="PANTHER" id="PTHR43133:SF46">
    <property type="entry name" value="RNA POLYMERASE SIGMA-70 FACTOR ECF SUBFAMILY"/>
    <property type="match status" value="1"/>
</dbReference>
<protein>
    <submittedName>
        <fullName evidence="7">RNA polymerase sigma-70 factor</fullName>
    </submittedName>
</protein>
<reference evidence="8" key="1">
    <citation type="journal article" date="2019" name="Int. J. Syst. Evol. Microbiol.">
        <title>The Global Catalogue of Microorganisms (GCM) 10K type strain sequencing project: providing services to taxonomists for standard genome sequencing and annotation.</title>
        <authorList>
            <consortium name="The Broad Institute Genomics Platform"/>
            <consortium name="The Broad Institute Genome Sequencing Center for Infectious Disease"/>
            <person name="Wu L."/>
            <person name="Ma J."/>
        </authorList>
    </citation>
    <scope>NUCLEOTIDE SEQUENCE [LARGE SCALE GENOMIC DNA]</scope>
    <source>
        <strain evidence="8">JCM 17705</strain>
    </source>
</reference>
<evidence type="ECO:0000313" key="8">
    <source>
        <dbReference type="Proteomes" id="UP001500582"/>
    </source>
</evidence>
<comment type="caution">
    <text evidence="7">The sequence shown here is derived from an EMBL/GenBank/DDBJ whole genome shotgun (WGS) entry which is preliminary data.</text>
</comment>
<evidence type="ECO:0000256" key="3">
    <source>
        <dbReference type="ARBA" id="ARBA00023082"/>
    </source>
</evidence>
<dbReference type="InterPro" id="IPR013249">
    <property type="entry name" value="RNA_pol_sigma70_r4_t2"/>
</dbReference>
<dbReference type="Pfam" id="PF08281">
    <property type="entry name" value="Sigma70_r4_2"/>
    <property type="match status" value="1"/>
</dbReference>
<dbReference type="InterPro" id="IPR039425">
    <property type="entry name" value="RNA_pol_sigma-70-like"/>
</dbReference>
<dbReference type="CDD" id="cd06171">
    <property type="entry name" value="Sigma70_r4"/>
    <property type="match status" value="1"/>
</dbReference>
<dbReference type="InterPro" id="IPR014284">
    <property type="entry name" value="RNA_pol_sigma-70_dom"/>
</dbReference>
<dbReference type="RefSeq" id="WP_345209984.1">
    <property type="nucleotide sequence ID" value="NZ_BAABFT010000002.1"/>
</dbReference>
<organism evidence="7 8">
    <name type="scientific">Mucilaginibacter gynuensis</name>
    <dbReference type="NCBI Taxonomy" id="1302236"/>
    <lineage>
        <taxon>Bacteria</taxon>
        <taxon>Pseudomonadati</taxon>
        <taxon>Bacteroidota</taxon>
        <taxon>Sphingobacteriia</taxon>
        <taxon>Sphingobacteriales</taxon>
        <taxon>Sphingobacteriaceae</taxon>
        <taxon>Mucilaginibacter</taxon>
    </lineage>
</organism>
<comment type="similarity">
    <text evidence="1">Belongs to the sigma-70 factor family. ECF subfamily.</text>
</comment>
<dbReference type="PANTHER" id="PTHR43133">
    <property type="entry name" value="RNA POLYMERASE ECF-TYPE SIGMA FACTO"/>
    <property type="match status" value="1"/>
</dbReference>
<keyword evidence="8" id="KW-1185">Reference proteome</keyword>
<feature type="domain" description="RNA polymerase sigma-70 region 2" evidence="5">
    <location>
        <begin position="28"/>
        <end position="93"/>
    </location>
</feature>
<feature type="domain" description="RNA polymerase sigma factor 70 region 4 type 2" evidence="6">
    <location>
        <begin position="125"/>
        <end position="174"/>
    </location>
</feature>
<dbReference type="InterPro" id="IPR036388">
    <property type="entry name" value="WH-like_DNA-bd_sf"/>
</dbReference>
<dbReference type="InterPro" id="IPR007627">
    <property type="entry name" value="RNA_pol_sigma70_r2"/>
</dbReference>